<name>A0ABT3ZXH8_9BACT</name>
<proteinExistence type="predicted"/>
<comment type="caution">
    <text evidence="1">The sequence shown here is derived from an EMBL/GenBank/DDBJ whole genome shotgun (WGS) entry which is preliminary data.</text>
</comment>
<protein>
    <submittedName>
        <fullName evidence="1">Uncharacterized protein</fullName>
    </submittedName>
</protein>
<keyword evidence="2" id="KW-1185">Reference proteome</keyword>
<sequence length="434" mass="46951">MIARSARECLLYIQLHPCACGAPNPAKSQGVHSTENGLVARYAGTCERCGRENTFEFTLAPETPPLDVYGGERPSQLICPGQFALHSDELAARWPADPATLPADKRGAAREELSWAIRDLEEVAKFMVDGAVPEVAFTSDAGLALYRAQPGRFRRMRLEARIEAYRRLVAALGGTGRPATMNAFERVLAEPGSFAARKELLAEWKRKGDRRASVLEKQLALFEAAKAGGDVDPQRRAVNVELIRDGKALAGELAGLVQDFKFQRGLVAEIKISGADFVARAAKLFTLAPIQHVTITLPLPSVIAFFEVPQLAKLTSLNMPLLGAAFGDAGASALAGCAHAKGLKWISLNQDELTLVGVESLAASTYLADVAFLGLDGNPVDPTPVSQEVMEGRYAGARPVLAEQLEKKFGPRRWLQVPENPEDWPPHREALAIT</sequence>
<dbReference type="Proteomes" id="UP001207654">
    <property type="component" value="Unassembled WGS sequence"/>
</dbReference>
<evidence type="ECO:0000313" key="2">
    <source>
        <dbReference type="Proteomes" id="UP001207654"/>
    </source>
</evidence>
<dbReference type="RefSeq" id="WP_267533081.1">
    <property type="nucleotide sequence ID" value="NZ_JAPNKA010000001.1"/>
</dbReference>
<dbReference type="EMBL" id="JAPNKA010000001">
    <property type="protein sequence ID" value="MCY1074100.1"/>
    <property type="molecule type" value="Genomic_DNA"/>
</dbReference>
<reference evidence="1 2" key="1">
    <citation type="submission" date="2022-11" db="EMBL/GenBank/DDBJ databases">
        <title>Minimal conservation of predation-associated metabolite biosynthetic gene clusters underscores biosynthetic potential of Myxococcota including descriptions for ten novel species: Archangium lansinium sp. nov., Myxococcus landrumus sp. nov., Nannocystis bai.</title>
        <authorList>
            <person name="Ahearne A."/>
            <person name="Stevens C."/>
            <person name="Phillips K."/>
        </authorList>
    </citation>
    <scope>NUCLEOTIDE SEQUENCE [LARGE SCALE GENOMIC DNA]</scope>
    <source>
        <strain evidence="1 2">MIWBW</strain>
    </source>
</reference>
<accession>A0ABT3ZXH8</accession>
<evidence type="ECO:0000313" key="1">
    <source>
        <dbReference type="EMBL" id="MCY1074100.1"/>
    </source>
</evidence>
<gene>
    <name evidence="1" type="ORF">OV287_06350</name>
</gene>
<organism evidence="1 2">
    <name type="scientific">Archangium lansingense</name>
    <dbReference type="NCBI Taxonomy" id="2995310"/>
    <lineage>
        <taxon>Bacteria</taxon>
        <taxon>Pseudomonadati</taxon>
        <taxon>Myxococcota</taxon>
        <taxon>Myxococcia</taxon>
        <taxon>Myxococcales</taxon>
        <taxon>Cystobacterineae</taxon>
        <taxon>Archangiaceae</taxon>
        <taxon>Archangium</taxon>
    </lineage>
</organism>